<organism evidence="1 2">
    <name type="scientific">Bacillus phage BeachBum</name>
    <dbReference type="NCBI Taxonomy" id="1983461"/>
    <lineage>
        <taxon>Viruses</taxon>
        <taxon>Duplodnaviria</taxon>
        <taxon>Heunggongvirae</taxon>
        <taxon>Uroviricota</taxon>
        <taxon>Caudoviricetes</taxon>
        <taxon>Salasmaviridae</taxon>
        <taxon>Harambevirus</taxon>
        <taxon>Harambevirus beachbum</taxon>
    </lineage>
</organism>
<protein>
    <recommendedName>
        <fullName evidence="3">DUF3310 domain-containing protein</fullName>
    </recommendedName>
</protein>
<name>A0A1X9SGP1_9CAUD</name>
<dbReference type="Proteomes" id="UP000222204">
    <property type="component" value="Segment"/>
</dbReference>
<dbReference type="EMBL" id="KY921761">
    <property type="protein sequence ID" value="ARQ95231.1"/>
    <property type="molecule type" value="Genomic_DNA"/>
</dbReference>
<reference evidence="1 2" key="1">
    <citation type="submission" date="2017-04" db="EMBL/GenBank/DDBJ databases">
        <authorList>
            <person name="Afonso C.L."/>
            <person name="Miller P.J."/>
            <person name="Scott M.A."/>
            <person name="Spackman E."/>
            <person name="Goraichik I."/>
            <person name="Dimitrov K.M."/>
            <person name="Suarez D.L."/>
            <person name="Swayne D.E."/>
        </authorList>
    </citation>
    <scope>NUCLEOTIDE SEQUENCE [LARGE SCALE GENOMIC DNA]</scope>
</reference>
<evidence type="ECO:0000313" key="1">
    <source>
        <dbReference type="EMBL" id="ARQ95231.1"/>
    </source>
</evidence>
<accession>A0A1X9SGP1</accession>
<dbReference type="Pfam" id="PF11753">
    <property type="entry name" value="DUF3310"/>
    <property type="match status" value="1"/>
</dbReference>
<evidence type="ECO:0000313" key="2">
    <source>
        <dbReference type="Proteomes" id="UP000222204"/>
    </source>
</evidence>
<gene>
    <name evidence="1" type="ORF">BEACHBUM_6</name>
</gene>
<sequence>MKEDIINKPNHYHADGFDPISVGEMMFTKEEMQGFYKMNILKYWYRAGKKDNNSKEQDLNKMRFYKNKLKESEGEN</sequence>
<dbReference type="InterPro" id="IPR021739">
    <property type="entry name" value="SaV-like"/>
</dbReference>
<evidence type="ECO:0008006" key="3">
    <source>
        <dbReference type="Google" id="ProtNLM"/>
    </source>
</evidence>
<keyword evidence="2" id="KW-1185">Reference proteome</keyword>
<proteinExistence type="predicted"/>